<accession>A0A5N6IF01</accession>
<dbReference type="OrthoDB" id="6614653at2759"/>
<accession>A0A5N7D767</accession>
<protein>
    <recommendedName>
        <fullName evidence="2">AMP-dependent synthetase/ligase domain-containing protein</fullName>
    </recommendedName>
</protein>
<dbReference type="GeneID" id="43672293"/>
<evidence type="ECO:0000256" key="1">
    <source>
        <dbReference type="ARBA" id="ARBA00006432"/>
    </source>
</evidence>
<dbReference type="AlphaFoldDB" id="A0A5N6IF01"/>
<dbReference type="PANTHER" id="PTHR43201:SF8">
    <property type="entry name" value="ACYL-COA SYNTHETASE FAMILY MEMBER 3"/>
    <property type="match status" value="1"/>
</dbReference>
<comment type="similarity">
    <text evidence="1">Belongs to the ATP-dependent AMP-binding enzyme family.</text>
</comment>
<name>A0A5N6IF01_9EURO</name>
<dbReference type="PROSITE" id="PS00455">
    <property type="entry name" value="AMP_BINDING"/>
    <property type="match status" value="1"/>
</dbReference>
<reference evidence="3 4" key="1">
    <citation type="submission" date="2019-04" db="EMBL/GenBank/DDBJ databases">
        <authorList>
            <consortium name="DOE Joint Genome Institute"/>
            <person name="Mondo S."/>
            <person name="Kjaerbolling I."/>
            <person name="Vesth T."/>
            <person name="Frisvad J.C."/>
            <person name="Nybo J.L."/>
            <person name="Theobald S."/>
            <person name="Kildgaard S."/>
            <person name="Isbrandt T."/>
            <person name="Kuo A."/>
            <person name="Sato A."/>
            <person name="Lyhne E.K."/>
            <person name="Kogle M.E."/>
            <person name="Wiebenga A."/>
            <person name="Kun R.S."/>
            <person name="Lubbers R.J."/>
            <person name="Makela M.R."/>
            <person name="Barry K."/>
            <person name="Chovatia M."/>
            <person name="Clum A."/>
            <person name="Daum C."/>
            <person name="Haridas S."/>
            <person name="He G."/>
            <person name="LaButti K."/>
            <person name="Lipzen A."/>
            <person name="Riley R."/>
            <person name="Salamov A."/>
            <person name="Simmons B.A."/>
            <person name="Magnuson J.K."/>
            <person name="Henrissat B."/>
            <person name="Mortensen U.H."/>
            <person name="Larsen T.O."/>
            <person name="Devries R.P."/>
            <person name="Grigoriev I.V."/>
            <person name="Machida M."/>
            <person name="Baker S.E."/>
            <person name="Andersen M.R."/>
            <person name="Cantor M.N."/>
            <person name="Hua S.X."/>
        </authorList>
    </citation>
    <scope>NUCLEOTIDE SEQUENCE [LARGE SCALE GENOMIC DNA]</scope>
    <source>
        <strain evidence="3 4">CBS 119388</strain>
    </source>
</reference>
<evidence type="ECO:0000313" key="4">
    <source>
        <dbReference type="Proteomes" id="UP000325579"/>
    </source>
</evidence>
<dbReference type="Gene3D" id="3.40.50.12780">
    <property type="entry name" value="N-terminal domain of ligase-like"/>
    <property type="match status" value="1"/>
</dbReference>
<keyword evidence="4" id="KW-1185">Reference proteome</keyword>
<dbReference type="Pfam" id="PF00501">
    <property type="entry name" value="AMP-binding"/>
    <property type="match status" value="1"/>
</dbReference>
<sequence>MQTQRGFPNDPIFNQLRRLAKQSPGVLFHDEYGVDARYSDLIRDVIHLREILQGHLPSASFDEQGCLREDAKSIAFLAYSGYSFIISFFAIVALGGICVPLSTGLNADEALYFLKKTKAAYILTEKRTLEMATTFTDHARNEGQRATLIAISRADPATAAISSSTELEINQELTFPETAGCLILFTSGTTGPPKGVVLPRKMFHYEEDITPATLYLASCPPHWIGGTGLIDSVLIGENLHMLKSEAPPARFWEVLREGRATEMAISPTMLRRLMEYYQENVSHLAAEQRNEYINGAKKLERVIVSGSMLSPFTWRFFTDLTGMPIINGYGSTEMGGGVIINPPGAAYKQGYIGKVIPGRTVKLSHGDHGEVLVKSPIRFSHYIGDEVATRAAFDEEGFYKTGDQAHRVGDDYYFDGRISSDFVRFHEYTISIPELESQLLGLSYISDAYVLPVKDHGAGGLVAALVRLQKQEGESTTLKQIRDDLAATNLPSYKLPTLLRVLQNEEQVPLTSSDKVLKRECLRKFFHISEYIPDPYAVEGVEYWGNQLDLTTSSRVFDWGGL</sequence>
<dbReference type="InterPro" id="IPR020845">
    <property type="entry name" value="AMP-binding_CS"/>
</dbReference>
<dbReference type="Proteomes" id="UP000325579">
    <property type="component" value="Unassembled WGS sequence"/>
</dbReference>
<feature type="domain" description="AMP-dependent synthetase/ligase" evidence="2">
    <location>
        <begin position="68"/>
        <end position="382"/>
    </location>
</feature>
<dbReference type="EMBL" id="ML736790">
    <property type="protein sequence ID" value="KAE8402251.1"/>
    <property type="molecule type" value="Genomic_DNA"/>
</dbReference>
<organism evidence="3 4">
    <name type="scientific">Aspergillus pseudonomiae</name>
    <dbReference type="NCBI Taxonomy" id="1506151"/>
    <lineage>
        <taxon>Eukaryota</taxon>
        <taxon>Fungi</taxon>
        <taxon>Dikarya</taxon>
        <taxon>Ascomycota</taxon>
        <taxon>Pezizomycotina</taxon>
        <taxon>Eurotiomycetes</taxon>
        <taxon>Eurotiomycetidae</taxon>
        <taxon>Eurotiales</taxon>
        <taxon>Aspergillaceae</taxon>
        <taxon>Aspergillus</taxon>
        <taxon>Aspergillus subgen. Circumdati</taxon>
    </lineage>
</organism>
<gene>
    <name evidence="3" type="ORF">BDV37DRAFT_284900</name>
</gene>
<dbReference type="RefSeq" id="XP_031939570.1">
    <property type="nucleotide sequence ID" value="XM_032087602.1"/>
</dbReference>
<evidence type="ECO:0000259" key="2">
    <source>
        <dbReference type="Pfam" id="PF00501"/>
    </source>
</evidence>
<dbReference type="PANTHER" id="PTHR43201">
    <property type="entry name" value="ACYL-COA SYNTHETASE"/>
    <property type="match status" value="1"/>
</dbReference>
<dbReference type="CDD" id="cd04433">
    <property type="entry name" value="AFD_class_I"/>
    <property type="match status" value="1"/>
</dbReference>
<dbReference type="SUPFAM" id="SSF56801">
    <property type="entry name" value="Acetyl-CoA synthetase-like"/>
    <property type="match status" value="1"/>
</dbReference>
<dbReference type="InterPro" id="IPR000873">
    <property type="entry name" value="AMP-dep_synth/lig_dom"/>
</dbReference>
<evidence type="ECO:0000313" key="3">
    <source>
        <dbReference type="EMBL" id="KAE8402251.1"/>
    </source>
</evidence>
<dbReference type="InterPro" id="IPR045851">
    <property type="entry name" value="AMP-bd_C_sf"/>
</dbReference>
<dbReference type="GO" id="GO:0006631">
    <property type="term" value="P:fatty acid metabolic process"/>
    <property type="evidence" value="ECO:0007669"/>
    <property type="project" value="TreeGrafter"/>
</dbReference>
<dbReference type="GO" id="GO:0031956">
    <property type="term" value="F:medium-chain fatty acid-CoA ligase activity"/>
    <property type="evidence" value="ECO:0007669"/>
    <property type="project" value="TreeGrafter"/>
</dbReference>
<dbReference type="InterPro" id="IPR042099">
    <property type="entry name" value="ANL_N_sf"/>
</dbReference>
<proteinExistence type="inferred from homology"/>
<dbReference type="Gene3D" id="3.30.300.30">
    <property type="match status" value="1"/>
</dbReference>